<evidence type="ECO:0000313" key="3">
    <source>
        <dbReference type="Proteomes" id="UP000069935"/>
    </source>
</evidence>
<reference evidence="2 3" key="2">
    <citation type="journal article" date="2016" name="Genome Announc.">
        <title>Complete Genome Sequence of a Strain of Azospirillum thiophilum Isolated from a Sulfide Spring.</title>
        <authorList>
            <person name="Fomenkov A."/>
            <person name="Vincze T."/>
            <person name="Grabovich M."/>
            <person name="Anton B.P."/>
            <person name="Dubinina G."/>
            <person name="Orlova M."/>
            <person name="Belousova E."/>
            <person name="Roberts R.J."/>
        </authorList>
    </citation>
    <scope>NUCLEOTIDE SEQUENCE [LARGE SCALE GENOMIC DNA]</scope>
    <source>
        <strain evidence="2 3">BV-S</strain>
    </source>
</reference>
<evidence type="ECO:0000256" key="1">
    <source>
        <dbReference type="SAM" id="Phobius"/>
    </source>
</evidence>
<dbReference type="AlphaFoldDB" id="A0AAC8ZUV3"/>
<name>A0AAC8ZUV3_9PROT</name>
<accession>A0AAC8ZUV3</accession>
<feature type="transmembrane region" description="Helical" evidence="1">
    <location>
        <begin position="53"/>
        <end position="75"/>
    </location>
</feature>
<gene>
    <name evidence="2" type="ORF">AL072_17630</name>
</gene>
<proteinExistence type="predicted"/>
<keyword evidence="1" id="KW-1133">Transmembrane helix</keyword>
<dbReference type="EMBL" id="CP012402">
    <property type="protein sequence ID" value="ALG72803.1"/>
    <property type="molecule type" value="Genomic_DNA"/>
</dbReference>
<keyword evidence="1" id="KW-0472">Membrane</keyword>
<sequence length="272" mass="27667">MSLTSNDNPFRRDIPDEAPDSAMRFTSSVLPFRMRASAMASSTARHAAANRSALIRSCLFGALANLLVAGSALYARPLQDALWTDAGDGGLLLLVAIALGLFALHALLDFARTRELARLVPAGGAAAWLERIWVADAAWAPVHIAVLVLLHPLPGALALAGVAAAAAMIAVGATGAPASPADGSAFGRQGGAGGFGCADSFLAGLRFCETVYQVLVVGLAAALLLHGTLQPAQFVAASLIGVAAMRAATQAAANWHRGRQVTAGLMPAAGSL</sequence>
<organism evidence="2 3">
    <name type="scientific">Azospirillum thiophilum</name>
    <dbReference type="NCBI Taxonomy" id="528244"/>
    <lineage>
        <taxon>Bacteria</taxon>
        <taxon>Pseudomonadati</taxon>
        <taxon>Pseudomonadota</taxon>
        <taxon>Alphaproteobacteria</taxon>
        <taxon>Rhodospirillales</taxon>
        <taxon>Azospirillaceae</taxon>
        <taxon>Azospirillum</taxon>
    </lineage>
</organism>
<protein>
    <submittedName>
        <fullName evidence="2">Uncharacterized protein</fullName>
    </submittedName>
</protein>
<keyword evidence="1" id="KW-0812">Transmembrane</keyword>
<evidence type="ECO:0000313" key="2">
    <source>
        <dbReference type="EMBL" id="ALG72803.1"/>
    </source>
</evidence>
<feature type="transmembrane region" description="Helical" evidence="1">
    <location>
        <begin position="156"/>
        <end position="178"/>
    </location>
</feature>
<dbReference type="Proteomes" id="UP000069935">
    <property type="component" value="Chromosome 2"/>
</dbReference>
<dbReference type="KEGG" id="ati:AL072_17630"/>
<reference evidence="3" key="1">
    <citation type="submission" date="2015-08" db="EMBL/GenBank/DDBJ databases">
        <title>Complete Genome Sequence of Azospirillum thiophilum BV-S.</title>
        <authorList>
            <person name="Fomenkov A."/>
            <person name="Vincze T."/>
            <person name="Grabovich M."/>
            <person name="Dubinina G."/>
            <person name="Orlova M."/>
            <person name="Belousova E."/>
            <person name="Roberts R.J."/>
        </authorList>
    </citation>
    <scope>NUCLEOTIDE SEQUENCE [LARGE SCALE GENOMIC DNA]</scope>
    <source>
        <strain evidence="3">BV-S</strain>
    </source>
</reference>
<keyword evidence="3" id="KW-1185">Reference proteome</keyword>
<feature type="transmembrane region" description="Helical" evidence="1">
    <location>
        <begin position="90"/>
        <end position="111"/>
    </location>
</feature>